<dbReference type="GO" id="GO:0009231">
    <property type="term" value="P:riboflavin biosynthetic process"/>
    <property type="evidence" value="ECO:0007669"/>
    <property type="project" value="TreeGrafter"/>
</dbReference>
<dbReference type="Gene3D" id="3.40.50.10310">
    <property type="entry name" value="Creatininase"/>
    <property type="match status" value="1"/>
</dbReference>
<name>A0A7M4DK27_9MICO</name>
<dbReference type="GO" id="GO:0046872">
    <property type="term" value="F:metal ion binding"/>
    <property type="evidence" value="ECO:0007669"/>
    <property type="project" value="UniProtKB-KW"/>
</dbReference>
<evidence type="ECO:0000256" key="4">
    <source>
        <dbReference type="ARBA" id="ARBA00022833"/>
    </source>
</evidence>
<keyword evidence="7" id="KW-1185">Reference proteome</keyword>
<evidence type="ECO:0000313" key="6">
    <source>
        <dbReference type="EMBL" id="VZO37416.1"/>
    </source>
</evidence>
<dbReference type="EC" id="3.5.2.10" evidence="6"/>
<dbReference type="Pfam" id="PF02633">
    <property type="entry name" value="Creatininase"/>
    <property type="match status" value="1"/>
</dbReference>
<dbReference type="InterPro" id="IPR003785">
    <property type="entry name" value="Creatininase/forma_Hydrolase"/>
</dbReference>
<sequence>MAAPKFIDLTFREVEALPADTVAVLPLGAIEQHGPHLPVSTDYVTATEAAEAAVASVAEAGAASVVLLPGLAFTKSDEHHWAPGTIWLTWETLMATLVDIGRSLQTSGITRLMFVNGHGGNSALGQVACREIRRRFGLRTFFSHLSVPPDQARDVANPHELGLGIHGGHSETSLMLHLRPELVHMELAERRVPEHLADYELIGFGKPVSFGWLSDDFGPDGHIGDPTTADADTGKILFTAAVERIAQAIVEASVFDPTPRANLPK</sequence>
<dbReference type="GO" id="GO:0047789">
    <property type="term" value="F:creatininase activity"/>
    <property type="evidence" value="ECO:0007669"/>
    <property type="project" value="UniProtKB-EC"/>
</dbReference>
<accession>A0A7M4DK27</accession>
<dbReference type="AlphaFoldDB" id="A0A7M4DK27"/>
<dbReference type="RefSeq" id="WP_156741239.1">
    <property type="nucleotide sequence ID" value="NZ_CACRYJ010000034.1"/>
</dbReference>
<proteinExistence type="inferred from homology"/>
<dbReference type="EMBL" id="CACRYJ010000034">
    <property type="protein sequence ID" value="VZO37416.1"/>
    <property type="molecule type" value="Genomic_DNA"/>
</dbReference>
<keyword evidence="4" id="KW-0862">Zinc</keyword>
<dbReference type="InterPro" id="IPR024087">
    <property type="entry name" value="Creatininase-like_sf"/>
</dbReference>
<dbReference type="Proteomes" id="UP000419743">
    <property type="component" value="Unassembled WGS sequence"/>
</dbReference>
<protein>
    <submittedName>
        <fullName evidence="6">Creatinine amidohydrolase</fullName>
        <ecNumber evidence="6">3.5.2.10</ecNumber>
    </submittedName>
</protein>
<comment type="cofactor">
    <cofactor evidence="1">
        <name>Zn(2+)</name>
        <dbReference type="ChEBI" id="CHEBI:29105"/>
    </cofactor>
</comment>
<evidence type="ECO:0000256" key="2">
    <source>
        <dbReference type="ARBA" id="ARBA00022723"/>
    </source>
</evidence>
<reference evidence="6 7" key="1">
    <citation type="submission" date="2019-11" db="EMBL/GenBank/DDBJ databases">
        <authorList>
            <person name="Criscuolo A."/>
        </authorList>
    </citation>
    <scope>NUCLEOTIDE SEQUENCE [LARGE SCALE GENOMIC DNA]</scope>
    <source>
        <strain evidence="6">CIP111667</strain>
    </source>
</reference>
<comment type="caution">
    <text evidence="6">The sequence shown here is derived from an EMBL/GenBank/DDBJ whole genome shotgun (WGS) entry which is preliminary data.</text>
</comment>
<dbReference type="SUPFAM" id="SSF102215">
    <property type="entry name" value="Creatininase"/>
    <property type="match status" value="1"/>
</dbReference>
<evidence type="ECO:0000256" key="5">
    <source>
        <dbReference type="ARBA" id="ARBA00024029"/>
    </source>
</evidence>
<keyword evidence="3 6" id="KW-0378">Hydrolase</keyword>
<dbReference type="PANTHER" id="PTHR35005">
    <property type="entry name" value="3-DEHYDRO-SCYLLO-INOSOSE HYDROLASE"/>
    <property type="match status" value="1"/>
</dbReference>
<dbReference type="GO" id="GO:0016811">
    <property type="term" value="F:hydrolase activity, acting on carbon-nitrogen (but not peptide) bonds, in linear amides"/>
    <property type="evidence" value="ECO:0007669"/>
    <property type="project" value="TreeGrafter"/>
</dbReference>
<organism evidence="6 7">
    <name type="scientific">Occultella aeris</name>
    <dbReference type="NCBI Taxonomy" id="2761496"/>
    <lineage>
        <taxon>Bacteria</taxon>
        <taxon>Bacillati</taxon>
        <taxon>Actinomycetota</taxon>
        <taxon>Actinomycetes</taxon>
        <taxon>Micrococcales</taxon>
        <taxon>Ruaniaceae</taxon>
        <taxon>Occultella</taxon>
    </lineage>
</organism>
<evidence type="ECO:0000256" key="1">
    <source>
        <dbReference type="ARBA" id="ARBA00001947"/>
    </source>
</evidence>
<evidence type="ECO:0000313" key="7">
    <source>
        <dbReference type="Proteomes" id="UP000419743"/>
    </source>
</evidence>
<gene>
    <name evidence="6" type="primary">crnA_2</name>
    <name evidence="6" type="ORF">HALOF300_02489</name>
</gene>
<dbReference type="PANTHER" id="PTHR35005:SF1">
    <property type="entry name" value="2-AMINO-5-FORMYLAMINO-6-RIBOSYLAMINOPYRIMIDIN-4(3H)-ONE 5'-MONOPHOSPHATE DEFORMYLASE"/>
    <property type="match status" value="1"/>
</dbReference>
<comment type="similarity">
    <text evidence="5">Belongs to the creatininase superfamily.</text>
</comment>
<evidence type="ECO:0000256" key="3">
    <source>
        <dbReference type="ARBA" id="ARBA00022801"/>
    </source>
</evidence>
<keyword evidence="2" id="KW-0479">Metal-binding</keyword>